<dbReference type="EMBL" id="JAHDVG010000483">
    <property type="protein sequence ID" value="KAH1172386.1"/>
    <property type="molecule type" value="Genomic_DNA"/>
</dbReference>
<keyword evidence="1" id="KW-1133">Transmembrane helix</keyword>
<dbReference type="AlphaFoldDB" id="A0A9D3X2Y4"/>
<sequence>MLGVKKSLKAQSLVNLKKIRVGPQEGAAVILIAAVVALLKALQYLVFHLLISPVDPILVRVNKSFPLAQRAWGGSVNQVIATWSRTSCS</sequence>
<evidence type="ECO:0000313" key="3">
    <source>
        <dbReference type="Proteomes" id="UP000827986"/>
    </source>
</evidence>
<feature type="transmembrane region" description="Helical" evidence="1">
    <location>
        <begin position="27"/>
        <end position="51"/>
    </location>
</feature>
<accession>A0A9D3X2Y4</accession>
<gene>
    <name evidence="2" type="ORF">KIL84_008004</name>
</gene>
<comment type="caution">
    <text evidence="2">The sequence shown here is derived from an EMBL/GenBank/DDBJ whole genome shotgun (WGS) entry which is preliminary data.</text>
</comment>
<proteinExistence type="predicted"/>
<reference evidence="2" key="1">
    <citation type="submission" date="2021-09" db="EMBL/GenBank/DDBJ databases">
        <title>The genome of Mauremys mutica provides insights into the evolution of semi-aquatic lifestyle.</title>
        <authorList>
            <person name="Gong S."/>
            <person name="Gao Y."/>
        </authorList>
    </citation>
    <scope>NUCLEOTIDE SEQUENCE</scope>
    <source>
        <strain evidence="2">MM-2020</strain>
        <tissue evidence="2">Muscle</tissue>
    </source>
</reference>
<keyword evidence="1" id="KW-0812">Transmembrane</keyword>
<keyword evidence="3" id="KW-1185">Reference proteome</keyword>
<organism evidence="2 3">
    <name type="scientific">Mauremys mutica</name>
    <name type="common">yellowpond turtle</name>
    <dbReference type="NCBI Taxonomy" id="74926"/>
    <lineage>
        <taxon>Eukaryota</taxon>
        <taxon>Metazoa</taxon>
        <taxon>Chordata</taxon>
        <taxon>Craniata</taxon>
        <taxon>Vertebrata</taxon>
        <taxon>Euteleostomi</taxon>
        <taxon>Archelosauria</taxon>
        <taxon>Testudinata</taxon>
        <taxon>Testudines</taxon>
        <taxon>Cryptodira</taxon>
        <taxon>Durocryptodira</taxon>
        <taxon>Testudinoidea</taxon>
        <taxon>Geoemydidae</taxon>
        <taxon>Geoemydinae</taxon>
        <taxon>Mauremys</taxon>
    </lineage>
</organism>
<protein>
    <submittedName>
        <fullName evidence="2">Uncharacterized protein</fullName>
    </submittedName>
</protein>
<keyword evidence="1" id="KW-0472">Membrane</keyword>
<evidence type="ECO:0000313" key="2">
    <source>
        <dbReference type="EMBL" id="KAH1172386.1"/>
    </source>
</evidence>
<name>A0A9D3X2Y4_9SAUR</name>
<dbReference type="Proteomes" id="UP000827986">
    <property type="component" value="Unassembled WGS sequence"/>
</dbReference>
<evidence type="ECO:0000256" key="1">
    <source>
        <dbReference type="SAM" id="Phobius"/>
    </source>
</evidence>